<reference evidence="6" key="1">
    <citation type="submission" date="2020-04" db="EMBL/GenBank/DDBJ databases">
        <authorList>
            <person name="Zhang T."/>
        </authorList>
    </citation>
    <scope>NUCLEOTIDE SEQUENCE</scope>
    <source>
        <strain evidence="6">HKST-UBA12</strain>
    </source>
</reference>
<dbReference type="Proteomes" id="UP000760819">
    <property type="component" value="Unassembled WGS sequence"/>
</dbReference>
<evidence type="ECO:0000256" key="5">
    <source>
        <dbReference type="ARBA" id="ARBA00023014"/>
    </source>
</evidence>
<proteinExistence type="predicted"/>
<keyword evidence="5" id="KW-0411">Iron-sulfur</keyword>
<evidence type="ECO:0000313" key="6">
    <source>
        <dbReference type="EMBL" id="MCA9378806.1"/>
    </source>
</evidence>
<dbReference type="GO" id="GO:0046872">
    <property type="term" value="F:metal ion binding"/>
    <property type="evidence" value="ECO:0007669"/>
    <property type="project" value="UniProtKB-KW"/>
</dbReference>
<comment type="caution">
    <text evidence="6">The sequence shown here is derived from an EMBL/GenBank/DDBJ whole genome shotgun (WGS) entry which is preliminary data.</text>
</comment>
<keyword evidence="3" id="KW-0249">Electron transport</keyword>
<keyword evidence="2" id="KW-0479">Metal-binding</keyword>
<dbReference type="GO" id="GO:0051536">
    <property type="term" value="F:iron-sulfur cluster binding"/>
    <property type="evidence" value="ECO:0007669"/>
    <property type="project" value="UniProtKB-KW"/>
</dbReference>
<evidence type="ECO:0000256" key="2">
    <source>
        <dbReference type="ARBA" id="ARBA00022723"/>
    </source>
</evidence>
<evidence type="ECO:0000256" key="1">
    <source>
        <dbReference type="ARBA" id="ARBA00022448"/>
    </source>
</evidence>
<keyword evidence="1" id="KW-0813">Transport</keyword>
<dbReference type="Pfam" id="PF13370">
    <property type="entry name" value="Fer4_13"/>
    <property type="match status" value="1"/>
</dbReference>
<dbReference type="InterPro" id="IPR051269">
    <property type="entry name" value="Fe-S_cluster_ET"/>
</dbReference>
<reference evidence="6" key="2">
    <citation type="journal article" date="2021" name="Microbiome">
        <title>Successional dynamics and alternative stable states in a saline activated sludge microbial community over 9 years.</title>
        <authorList>
            <person name="Wang Y."/>
            <person name="Ye J."/>
            <person name="Ju F."/>
            <person name="Liu L."/>
            <person name="Boyd J.A."/>
            <person name="Deng Y."/>
            <person name="Parks D.H."/>
            <person name="Jiang X."/>
            <person name="Yin X."/>
            <person name="Woodcroft B.J."/>
            <person name="Tyson G.W."/>
            <person name="Hugenholtz P."/>
            <person name="Polz M.F."/>
            <person name="Zhang T."/>
        </authorList>
    </citation>
    <scope>NUCLEOTIDE SEQUENCE</scope>
    <source>
        <strain evidence="6">HKST-UBA12</strain>
    </source>
</reference>
<sequence length="102" mass="10990">MSDTHATQSTVVVEEIEPGVFVRTSTASKYIIEYHRDSCIGAGSCAAIAGFTFEMDDENKAVMLGDEDEDDDLILAAAQSCPVFAIIIKDKETGEQVFPPAD</sequence>
<dbReference type="PANTHER" id="PTHR36923">
    <property type="entry name" value="FERREDOXIN"/>
    <property type="match status" value="1"/>
</dbReference>
<protein>
    <submittedName>
        <fullName evidence="6">Ferredoxin</fullName>
    </submittedName>
</protein>
<dbReference type="EMBL" id="JAGQLI010000008">
    <property type="protein sequence ID" value="MCA9378806.1"/>
    <property type="molecule type" value="Genomic_DNA"/>
</dbReference>
<evidence type="ECO:0000256" key="3">
    <source>
        <dbReference type="ARBA" id="ARBA00022982"/>
    </source>
</evidence>
<gene>
    <name evidence="6" type="ORF">KC640_00095</name>
</gene>
<dbReference type="AlphaFoldDB" id="A0A955I596"/>
<organism evidence="6 7">
    <name type="scientific">Candidatus Dojkabacteria bacterium</name>
    <dbReference type="NCBI Taxonomy" id="2099670"/>
    <lineage>
        <taxon>Bacteria</taxon>
        <taxon>Candidatus Dojkabacteria</taxon>
    </lineage>
</organism>
<keyword evidence="4" id="KW-0408">Iron</keyword>
<evidence type="ECO:0000313" key="7">
    <source>
        <dbReference type="Proteomes" id="UP000760819"/>
    </source>
</evidence>
<dbReference type="Gene3D" id="3.30.70.20">
    <property type="match status" value="1"/>
</dbReference>
<dbReference type="PANTHER" id="PTHR36923:SF3">
    <property type="entry name" value="FERREDOXIN"/>
    <property type="match status" value="1"/>
</dbReference>
<dbReference type="SUPFAM" id="SSF54862">
    <property type="entry name" value="4Fe-4S ferredoxins"/>
    <property type="match status" value="1"/>
</dbReference>
<evidence type="ECO:0000256" key="4">
    <source>
        <dbReference type="ARBA" id="ARBA00023004"/>
    </source>
</evidence>
<name>A0A955I596_9BACT</name>
<accession>A0A955I596</accession>